<comment type="pathway">
    <text evidence="3 12">Cofactor biosynthesis; tetrahydrofolate biosynthesis; 7,8-dihydrofolate from 2-amino-4-hydroxy-6-hydroxymethyl-7,8-dihydropteridine diphosphate and 4-aminobenzoate: step 1/2.</text>
</comment>
<evidence type="ECO:0000313" key="15">
    <source>
        <dbReference type="Proteomes" id="UP000198217"/>
    </source>
</evidence>
<evidence type="ECO:0000313" key="14">
    <source>
        <dbReference type="EMBL" id="SCG78078.1"/>
    </source>
</evidence>
<evidence type="ECO:0000256" key="5">
    <source>
        <dbReference type="ARBA" id="ARBA00012458"/>
    </source>
</evidence>
<evidence type="ECO:0000256" key="6">
    <source>
        <dbReference type="ARBA" id="ARBA00016919"/>
    </source>
</evidence>
<evidence type="ECO:0000256" key="4">
    <source>
        <dbReference type="ARBA" id="ARBA00009503"/>
    </source>
</evidence>
<feature type="domain" description="Pterin-binding" evidence="13">
    <location>
        <begin position="36"/>
        <end position="294"/>
    </location>
</feature>
<protein>
    <recommendedName>
        <fullName evidence="6 12">Dihydropteroate synthase</fullName>
        <shortName evidence="12">DHPS</shortName>
        <ecNumber evidence="5 12">2.5.1.15</ecNumber>
    </recommendedName>
    <alternativeName>
        <fullName evidence="11 12">Dihydropteroate pyrophosphorylase</fullName>
    </alternativeName>
</protein>
<dbReference type="PANTHER" id="PTHR20941">
    <property type="entry name" value="FOLATE SYNTHESIS PROTEINS"/>
    <property type="match status" value="1"/>
</dbReference>
<evidence type="ECO:0000256" key="1">
    <source>
        <dbReference type="ARBA" id="ARBA00000012"/>
    </source>
</evidence>
<organism evidence="14 15">
    <name type="scientific">Micromonospora echinaurantiaca</name>
    <dbReference type="NCBI Taxonomy" id="47857"/>
    <lineage>
        <taxon>Bacteria</taxon>
        <taxon>Bacillati</taxon>
        <taxon>Actinomycetota</taxon>
        <taxon>Actinomycetes</taxon>
        <taxon>Micromonosporales</taxon>
        <taxon>Micromonosporaceae</taxon>
        <taxon>Micromonospora</taxon>
    </lineage>
</organism>
<name>A0A1C5K5N1_9ACTN</name>
<dbReference type="GO" id="GO:0005829">
    <property type="term" value="C:cytosol"/>
    <property type="evidence" value="ECO:0007669"/>
    <property type="project" value="TreeGrafter"/>
</dbReference>
<gene>
    <name evidence="14" type="ORF">GA0070609_5508</name>
</gene>
<dbReference type="PANTHER" id="PTHR20941:SF1">
    <property type="entry name" value="FOLIC ACID SYNTHESIS PROTEIN FOL1"/>
    <property type="match status" value="1"/>
</dbReference>
<keyword evidence="10 12" id="KW-0289">Folate biosynthesis</keyword>
<dbReference type="NCBIfam" id="TIGR01496">
    <property type="entry name" value="DHPS"/>
    <property type="match status" value="1"/>
</dbReference>
<sequence>MPMSGVSYGRPTQACPGHLVDRYRQAVTDLVRGPAPVVMGVLNVTPDSFSDGGRYADLDAAVGHGVRLRADGAHLVDVGGESTRPGADRVDAETEAARVLPVIRELAAAGVPTSIDTSRARVAEAALAAGAAVVNDVSGGLADPDMARVVREAGCPWVLMHWRGHSRGMRELASYTDVVADVRAELGQRVDEAMRAGVAADRIVIDPGLGFAKTATHNWELSARLTELLELGFPLLFGSSRKSYLGRLLAGPDGTPRPTDGREAATIATSVLAVASGAWGVRVHDVRGTVDALAVWQATGRPRLVATGPVPSGGGDR</sequence>
<dbReference type="InterPro" id="IPR011005">
    <property type="entry name" value="Dihydropteroate_synth-like_sf"/>
</dbReference>
<evidence type="ECO:0000256" key="8">
    <source>
        <dbReference type="ARBA" id="ARBA00022723"/>
    </source>
</evidence>
<dbReference type="PROSITE" id="PS00793">
    <property type="entry name" value="DHPS_2"/>
    <property type="match status" value="1"/>
</dbReference>
<evidence type="ECO:0000256" key="2">
    <source>
        <dbReference type="ARBA" id="ARBA00001946"/>
    </source>
</evidence>
<dbReference type="GO" id="GO:0046656">
    <property type="term" value="P:folic acid biosynthetic process"/>
    <property type="evidence" value="ECO:0007669"/>
    <property type="project" value="UniProtKB-KW"/>
</dbReference>
<evidence type="ECO:0000256" key="12">
    <source>
        <dbReference type="RuleBase" id="RU361205"/>
    </source>
</evidence>
<evidence type="ECO:0000256" key="11">
    <source>
        <dbReference type="ARBA" id="ARBA00030193"/>
    </source>
</evidence>
<dbReference type="PROSITE" id="PS50972">
    <property type="entry name" value="PTERIN_BINDING"/>
    <property type="match status" value="1"/>
</dbReference>
<proteinExistence type="inferred from homology"/>
<dbReference type="SUPFAM" id="SSF51717">
    <property type="entry name" value="Dihydropteroate synthetase-like"/>
    <property type="match status" value="1"/>
</dbReference>
<keyword evidence="9 12" id="KW-0460">Magnesium</keyword>
<dbReference type="Pfam" id="PF00809">
    <property type="entry name" value="Pterin_bind"/>
    <property type="match status" value="1"/>
</dbReference>
<evidence type="ECO:0000259" key="13">
    <source>
        <dbReference type="PROSITE" id="PS50972"/>
    </source>
</evidence>
<comment type="function">
    <text evidence="12">Catalyzes the condensation of para-aminobenzoate (pABA) with 6-hydroxymethyl-7,8-dihydropterin diphosphate (DHPt-PP) to form 7,8-dihydropteroate (H2Pte), the immediate precursor of folate derivatives.</text>
</comment>
<dbReference type="InterPro" id="IPR000489">
    <property type="entry name" value="Pterin-binding_dom"/>
</dbReference>
<reference evidence="14 15" key="1">
    <citation type="submission" date="2016-06" db="EMBL/GenBank/DDBJ databases">
        <authorList>
            <person name="Kjaerup R.B."/>
            <person name="Dalgaard T.S."/>
            <person name="Juul-Madsen H.R."/>
        </authorList>
    </citation>
    <scope>NUCLEOTIDE SEQUENCE [LARGE SCALE GENOMIC DNA]</scope>
    <source>
        <strain evidence="14 15">DSM 43904</strain>
    </source>
</reference>
<dbReference type="Gene3D" id="3.20.20.20">
    <property type="entry name" value="Dihydropteroate synthase-like"/>
    <property type="match status" value="1"/>
</dbReference>
<dbReference type="Proteomes" id="UP000198217">
    <property type="component" value="Chromosome I"/>
</dbReference>
<dbReference type="AlphaFoldDB" id="A0A1C5K5N1"/>
<evidence type="ECO:0000256" key="10">
    <source>
        <dbReference type="ARBA" id="ARBA00022909"/>
    </source>
</evidence>
<dbReference type="InterPro" id="IPR006390">
    <property type="entry name" value="DHP_synth_dom"/>
</dbReference>
<comment type="catalytic activity">
    <reaction evidence="1">
        <text>(7,8-dihydropterin-6-yl)methyl diphosphate + 4-aminobenzoate = 7,8-dihydropteroate + diphosphate</text>
        <dbReference type="Rhea" id="RHEA:19949"/>
        <dbReference type="ChEBI" id="CHEBI:17836"/>
        <dbReference type="ChEBI" id="CHEBI:17839"/>
        <dbReference type="ChEBI" id="CHEBI:33019"/>
        <dbReference type="ChEBI" id="CHEBI:72950"/>
        <dbReference type="EC" id="2.5.1.15"/>
    </reaction>
</comment>
<keyword evidence="7 12" id="KW-0808">Transferase</keyword>
<keyword evidence="8 12" id="KW-0479">Metal-binding</keyword>
<keyword evidence="15" id="KW-1185">Reference proteome</keyword>
<dbReference type="GO" id="GO:0046872">
    <property type="term" value="F:metal ion binding"/>
    <property type="evidence" value="ECO:0007669"/>
    <property type="project" value="UniProtKB-KW"/>
</dbReference>
<dbReference type="InterPro" id="IPR045031">
    <property type="entry name" value="DHP_synth-like"/>
</dbReference>
<comment type="similarity">
    <text evidence="4 12">Belongs to the DHPS family.</text>
</comment>
<dbReference type="EC" id="2.5.1.15" evidence="5 12"/>
<dbReference type="EMBL" id="LT607750">
    <property type="protein sequence ID" value="SCG78078.1"/>
    <property type="molecule type" value="Genomic_DNA"/>
</dbReference>
<dbReference type="GO" id="GO:0046654">
    <property type="term" value="P:tetrahydrofolate biosynthetic process"/>
    <property type="evidence" value="ECO:0007669"/>
    <property type="project" value="UniProtKB-UniPathway"/>
</dbReference>
<evidence type="ECO:0000256" key="7">
    <source>
        <dbReference type="ARBA" id="ARBA00022679"/>
    </source>
</evidence>
<comment type="cofactor">
    <cofactor evidence="2 12">
        <name>Mg(2+)</name>
        <dbReference type="ChEBI" id="CHEBI:18420"/>
    </cofactor>
</comment>
<evidence type="ECO:0000256" key="9">
    <source>
        <dbReference type="ARBA" id="ARBA00022842"/>
    </source>
</evidence>
<accession>A0A1C5K5N1</accession>
<dbReference type="FunFam" id="3.20.20.20:FF:000006">
    <property type="entry name" value="Dihydropteroate synthase"/>
    <property type="match status" value="1"/>
</dbReference>
<dbReference type="GO" id="GO:0004156">
    <property type="term" value="F:dihydropteroate synthase activity"/>
    <property type="evidence" value="ECO:0007669"/>
    <property type="project" value="UniProtKB-EC"/>
</dbReference>
<dbReference type="PROSITE" id="PS00792">
    <property type="entry name" value="DHPS_1"/>
    <property type="match status" value="1"/>
</dbReference>
<evidence type="ECO:0000256" key="3">
    <source>
        <dbReference type="ARBA" id="ARBA00004763"/>
    </source>
</evidence>
<dbReference type="CDD" id="cd00739">
    <property type="entry name" value="DHPS"/>
    <property type="match status" value="1"/>
</dbReference>
<dbReference type="UniPathway" id="UPA00077">
    <property type="reaction ID" value="UER00156"/>
</dbReference>